<feature type="region of interest" description="Disordered" evidence="1">
    <location>
        <begin position="1"/>
        <end position="69"/>
    </location>
</feature>
<dbReference type="PANTHER" id="PTHR37171">
    <property type="entry name" value="SERINE/THREONINE-PROTEIN KINASE YRZF-RELATED"/>
    <property type="match status" value="1"/>
</dbReference>
<dbReference type="Proteomes" id="UP000758155">
    <property type="component" value="Unassembled WGS sequence"/>
</dbReference>
<feature type="compositionally biased region" description="Basic and acidic residues" evidence="1">
    <location>
        <begin position="252"/>
        <end position="261"/>
    </location>
</feature>
<dbReference type="InterPro" id="IPR052396">
    <property type="entry name" value="Meiotic_Drive_Suppr_Kinase"/>
</dbReference>
<dbReference type="SUPFAM" id="SSF56112">
    <property type="entry name" value="Protein kinase-like (PK-like)"/>
    <property type="match status" value="1"/>
</dbReference>
<dbReference type="Gene3D" id="1.10.510.10">
    <property type="entry name" value="Transferase(Phosphotransferase) domain 1"/>
    <property type="match status" value="1"/>
</dbReference>
<feature type="region of interest" description="Disordered" evidence="1">
    <location>
        <begin position="221"/>
        <end position="261"/>
    </location>
</feature>
<evidence type="ECO:0000313" key="3">
    <source>
        <dbReference type="Proteomes" id="UP000758155"/>
    </source>
</evidence>
<dbReference type="OrthoDB" id="3944001at2759"/>
<proteinExistence type="predicted"/>
<organism evidence="2 3">
    <name type="scientific">Didymella heteroderae</name>
    <dbReference type="NCBI Taxonomy" id="1769908"/>
    <lineage>
        <taxon>Eukaryota</taxon>
        <taxon>Fungi</taxon>
        <taxon>Dikarya</taxon>
        <taxon>Ascomycota</taxon>
        <taxon>Pezizomycotina</taxon>
        <taxon>Dothideomycetes</taxon>
        <taxon>Pleosporomycetidae</taxon>
        <taxon>Pleosporales</taxon>
        <taxon>Pleosporineae</taxon>
        <taxon>Didymellaceae</taxon>
        <taxon>Didymella</taxon>
    </lineage>
</organism>
<evidence type="ECO:0000256" key="1">
    <source>
        <dbReference type="SAM" id="MobiDB-lite"/>
    </source>
</evidence>
<dbReference type="AlphaFoldDB" id="A0A9P4WFZ9"/>
<dbReference type="Gene3D" id="3.30.200.20">
    <property type="entry name" value="Phosphorylase Kinase, domain 1"/>
    <property type="match status" value="1"/>
</dbReference>
<reference evidence="2" key="1">
    <citation type="submission" date="2019-04" db="EMBL/GenBank/DDBJ databases">
        <title>Sequencing of skin fungus with MAO and IRED activity.</title>
        <authorList>
            <person name="Marsaioli A.J."/>
            <person name="Bonatto J.M.C."/>
            <person name="Reis Junior O."/>
        </authorList>
    </citation>
    <scope>NUCLEOTIDE SEQUENCE</scope>
    <source>
        <strain evidence="2">28M1</strain>
    </source>
</reference>
<dbReference type="PANTHER" id="PTHR37171:SF1">
    <property type="entry name" value="SERINE_THREONINE-PROTEIN KINASE YRZF-RELATED"/>
    <property type="match status" value="1"/>
</dbReference>
<dbReference type="Pfam" id="PF06293">
    <property type="entry name" value="Kdo"/>
    <property type="match status" value="1"/>
</dbReference>
<feature type="compositionally biased region" description="Polar residues" evidence="1">
    <location>
        <begin position="239"/>
        <end position="251"/>
    </location>
</feature>
<sequence length="780" mass="89555">MADQSPDYKQLYLEEQRRREEEQFRRQAAEHAYEQEQRRREEEQRRREEEQRGRKNAEQARDSAEARTRSTTLPEFLDACHVYLHSNLVVQTDATLSTRGDPVNAKNKPRPERLRAWTDFATQQEGIWDVLMSSDFVTKQLFTSLHTLSESGQAVQQRKLGSEQDLHFFQRLTVDNPVSQIIREMYSDQSLRRKFGLRGAVNFENHANTLSPEEGIEEAMQQLSVSGHRRRRSPRLQAKASSSASSNPTDTTRNETSRPSRARADQFCVYNTSDDKRVAAFVIEYKAPHKIPLGYIYEGLDDMDLDDVVQYRENESSRDRFRRLMAAVVTQAYSYMIQIGVEYGCVCTGEATVFLRVPRDPTTVYYFLSVAKGDVGDTTGWTQDSDGPNRLHLTAVGQMLAFTLQAMTSPPRSQKWRDDAFVQLKSWEVLFDELLDEIPSTEAPSSEYRPPRDPSFLRMSPVRLRRRLARARSPDSANDQSQQDPSDEEPDADTPSRQPVRSHHSSFTQLESRSASSLDSHRTGQSGQYCTQKCLLGLMKGGPLDQSCPNVMKHGSDRHRIRVRTFLQLIQQQLAKDLDSNCEPIGIHGACGVPFRVRLASHGYTVVAKATPIWFTDRLEWETAIYKRLRLIQGMHVPVCLGSIDMEKPYRYEGIAELQCMMFLSYGGKRLDKLLDKRTSKDKLLIAEQLDRSAKAIHNLGVLHTDLELRNMLWDEHRRQLMVIDFERAQVHRPRRILGDIPANQKSTTKASTNAAKAQRNGCMFVREDNHAAKELRRLR</sequence>
<evidence type="ECO:0000313" key="2">
    <source>
        <dbReference type="EMBL" id="KAF3031373.1"/>
    </source>
</evidence>
<name>A0A9P4WFZ9_9PLEO</name>
<protein>
    <recommendedName>
        <fullName evidence="4">Protein kinase domain-containing protein</fullName>
    </recommendedName>
</protein>
<evidence type="ECO:0008006" key="4">
    <source>
        <dbReference type="Google" id="ProtNLM"/>
    </source>
</evidence>
<feature type="compositionally biased region" description="Polar residues" evidence="1">
    <location>
        <begin position="475"/>
        <end position="484"/>
    </location>
</feature>
<dbReference type="InterPro" id="IPR011009">
    <property type="entry name" value="Kinase-like_dom_sf"/>
</dbReference>
<gene>
    <name evidence="2" type="ORF">E8E12_001140</name>
</gene>
<accession>A0A9P4WFZ9</accession>
<keyword evidence="3" id="KW-1185">Reference proteome</keyword>
<feature type="compositionally biased region" description="Basic and acidic residues" evidence="1">
    <location>
        <begin position="12"/>
        <end position="68"/>
    </location>
</feature>
<feature type="region of interest" description="Disordered" evidence="1">
    <location>
        <begin position="441"/>
        <end position="524"/>
    </location>
</feature>
<dbReference type="EMBL" id="SWKV01000155">
    <property type="protein sequence ID" value="KAF3031373.1"/>
    <property type="molecule type" value="Genomic_DNA"/>
</dbReference>
<feature type="compositionally biased region" description="Polar residues" evidence="1">
    <location>
        <begin position="495"/>
        <end position="524"/>
    </location>
</feature>
<comment type="caution">
    <text evidence="2">The sequence shown here is derived from an EMBL/GenBank/DDBJ whole genome shotgun (WGS) entry which is preliminary data.</text>
</comment>